<dbReference type="AlphaFoldDB" id="A0A1Q9DAH8"/>
<reference evidence="2 3" key="1">
    <citation type="submission" date="2016-02" db="EMBL/GenBank/DDBJ databases">
        <title>Genome analysis of coral dinoflagellate symbionts highlights evolutionary adaptations to a symbiotic lifestyle.</title>
        <authorList>
            <person name="Aranda M."/>
            <person name="Li Y."/>
            <person name="Liew Y.J."/>
            <person name="Baumgarten S."/>
            <person name="Simakov O."/>
            <person name="Wilson M."/>
            <person name="Piel J."/>
            <person name="Ashoor H."/>
            <person name="Bougouffa S."/>
            <person name="Bajic V.B."/>
            <person name="Ryu T."/>
            <person name="Ravasi T."/>
            <person name="Bayer T."/>
            <person name="Micklem G."/>
            <person name="Kim H."/>
            <person name="Bhak J."/>
            <person name="Lajeunesse T.C."/>
            <person name="Voolstra C.R."/>
        </authorList>
    </citation>
    <scope>NUCLEOTIDE SEQUENCE [LARGE SCALE GENOMIC DNA]</scope>
    <source>
        <strain evidence="2 3">CCMP2467</strain>
    </source>
</reference>
<feature type="region of interest" description="Disordered" evidence="1">
    <location>
        <begin position="80"/>
        <end position="110"/>
    </location>
</feature>
<organism evidence="2 3">
    <name type="scientific">Symbiodinium microadriaticum</name>
    <name type="common">Dinoflagellate</name>
    <name type="synonym">Zooxanthella microadriatica</name>
    <dbReference type="NCBI Taxonomy" id="2951"/>
    <lineage>
        <taxon>Eukaryota</taxon>
        <taxon>Sar</taxon>
        <taxon>Alveolata</taxon>
        <taxon>Dinophyceae</taxon>
        <taxon>Suessiales</taxon>
        <taxon>Symbiodiniaceae</taxon>
        <taxon>Symbiodinium</taxon>
    </lineage>
</organism>
<sequence length="185" mass="20381">MAMTTMDGNATTAVMTPAMHIKVLGPPETQVDKDSGRAYDVPRVQTIEALEAGYLRQTSADASTSLPVQSDCHPEELLRDQTQTPEVSSSVSTWASAAGARRKQEEEVASQPEREIVTSVENWFDVNQLLGHRQKDRETSASRRAQKKEESQILTTVDDWFDVGKLFGCFAAREGHEALRTAKSG</sequence>
<evidence type="ECO:0000256" key="1">
    <source>
        <dbReference type="SAM" id="MobiDB-lite"/>
    </source>
</evidence>
<gene>
    <name evidence="2" type="ORF">AK812_SmicGene26024</name>
</gene>
<dbReference type="EMBL" id="LSRX01000631">
    <property type="protein sequence ID" value="OLP92204.1"/>
    <property type="molecule type" value="Genomic_DNA"/>
</dbReference>
<name>A0A1Q9DAH8_SYMMI</name>
<protein>
    <submittedName>
        <fullName evidence="2">Uncharacterized protein</fullName>
    </submittedName>
</protein>
<proteinExistence type="predicted"/>
<evidence type="ECO:0000313" key="3">
    <source>
        <dbReference type="Proteomes" id="UP000186817"/>
    </source>
</evidence>
<accession>A0A1Q9DAH8</accession>
<dbReference type="Proteomes" id="UP000186817">
    <property type="component" value="Unassembled WGS sequence"/>
</dbReference>
<comment type="caution">
    <text evidence="2">The sequence shown here is derived from an EMBL/GenBank/DDBJ whole genome shotgun (WGS) entry which is preliminary data.</text>
</comment>
<keyword evidence="3" id="KW-1185">Reference proteome</keyword>
<dbReference type="OrthoDB" id="418612at2759"/>
<feature type="compositionally biased region" description="Low complexity" evidence="1">
    <location>
        <begin position="88"/>
        <end position="99"/>
    </location>
</feature>
<evidence type="ECO:0000313" key="2">
    <source>
        <dbReference type="EMBL" id="OLP92204.1"/>
    </source>
</evidence>